<sequence length="310" mass="35898">MVNNLKYFSQASPKIIVMITLLTVLGVFMYLKYQSVLNESNLNSRSVVETGNDSDINAIGLAYTNSVIFFILYYFLIYYDLKKWLRWFVILSMASTIFLIFSTQSRGALIYITLILIINNFYRLKSMKNILKFVVYFIGFIFVVIIFYFQVVKSIPALQAKVDGAIDRFGLLSKVANKGDAKADQSAYQRTLYIQDFYNNLKDIIFFGKENYKPYPHNQFLEIIMRWGIFFGMPLLFVSIGCFFKSVRVLMRGTTVNPFINMVILLFSFAFLQSLSSMSLDVNRILWFGLGFIVGLPSIYKLTKKKVVLR</sequence>
<evidence type="ECO:0000313" key="2">
    <source>
        <dbReference type="EMBL" id="ASU35135.1"/>
    </source>
</evidence>
<keyword evidence="1" id="KW-0472">Membrane</keyword>
<dbReference type="KEGG" id="muc:MuYL_3250"/>
<proteinExistence type="predicted"/>
<keyword evidence="1" id="KW-0812">Transmembrane</keyword>
<dbReference type="PANTHER" id="PTHR37422">
    <property type="entry name" value="TEICHURONIC ACID BIOSYNTHESIS PROTEIN TUAE"/>
    <property type="match status" value="1"/>
</dbReference>
<keyword evidence="3" id="KW-1185">Reference proteome</keyword>
<name>A0A223NZ46_9SPHI</name>
<feature type="transmembrane region" description="Helical" evidence="1">
    <location>
        <begin position="133"/>
        <end position="151"/>
    </location>
</feature>
<feature type="transmembrane region" description="Helical" evidence="1">
    <location>
        <begin position="285"/>
        <end position="303"/>
    </location>
</feature>
<keyword evidence="1" id="KW-1133">Transmembrane helix</keyword>
<dbReference type="InterPro" id="IPR051533">
    <property type="entry name" value="WaaL-like"/>
</dbReference>
<dbReference type="PANTHER" id="PTHR37422:SF13">
    <property type="entry name" value="LIPOPOLYSACCHARIDE BIOSYNTHESIS PROTEIN PA4999-RELATED"/>
    <property type="match status" value="1"/>
</dbReference>
<accession>A0A223NZ46</accession>
<feature type="transmembrane region" description="Helical" evidence="1">
    <location>
        <begin position="84"/>
        <end position="102"/>
    </location>
</feature>
<evidence type="ECO:0000256" key="1">
    <source>
        <dbReference type="SAM" id="Phobius"/>
    </source>
</evidence>
<dbReference type="AlphaFoldDB" id="A0A223NZ46"/>
<gene>
    <name evidence="2" type="ORF">MuYL_3250</name>
</gene>
<feature type="transmembrane region" description="Helical" evidence="1">
    <location>
        <begin position="15"/>
        <end position="36"/>
    </location>
</feature>
<dbReference type="EMBL" id="CP022743">
    <property type="protein sequence ID" value="ASU35135.1"/>
    <property type="molecule type" value="Genomic_DNA"/>
</dbReference>
<reference evidence="2 3" key="1">
    <citation type="submission" date="2017-08" db="EMBL/GenBank/DDBJ databases">
        <title>Complete genome sequence of Mucilaginibacter sp. strain BJC16-A31.</title>
        <authorList>
            <consortium name="Henan University of Science and Technology"/>
            <person name="You X."/>
        </authorList>
    </citation>
    <scope>NUCLEOTIDE SEQUENCE [LARGE SCALE GENOMIC DNA]</scope>
    <source>
        <strain evidence="2 3">BJC16-A31</strain>
    </source>
</reference>
<protein>
    <recommendedName>
        <fullName evidence="4">O-Antigen ligase</fullName>
    </recommendedName>
</protein>
<feature type="transmembrane region" description="Helical" evidence="1">
    <location>
        <begin position="223"/>
        <end position="244"/>
    </location>
</feature>
<evidence type="ECO:0000313" key="3">
    <source>
        <dbReference type="Proteomes" id="UP000215002"/>
    </source>
</evidence>
<dbReference type="Proteomes" id="UP000215002">
    <property type="component" value="Chromosome"/>
</dbReference>
<feature type="transmembrane region" description="Helical" evidence="1">
    <location>
        <begin position="256"/>
        <end position="273"/>
    </location>
</feature>
<organism evidence="2 3">
    <name type="scientific">Mucilaginibacter xinganensis</name>
    <dbReference type="NCBI Taxonomy" id="1234841"/>
    <lineage>
        <taxon>Bacteria</taxon>
        <taxon>Pseudomonadati</taxon>
        <taxon>Bacteroidota</taxon>
        <taxon>Sphingobacteriia</taxon>
        <taxon>Sphingobacteriales</taxon>
        <taxon>Sphingobacteriaceae</taxon>
        <taxon>Mucilaginibacter</taxon>
    </lineage>
</organism>
<evidence type="ECO:0008006" key="4">
    <source>
        <dbReference type="Google" id="ProtNLM"/>
    </source>
</evidence>
<feature type="transmembrane region" description="Helical" evidence="1">
    <location>
        <begin position="56"/>
        <end position="77"/>
    </location>
</feature>